<evidence type="ECO:0000256" key="6">
    <source>
        <dbReference type="ARBA" id="ARBA00044735"/>
    </source>
</evidence>
<evidence type="ECO:0000313" key="8">
    <source>
        <dbReference type="EnsemblMetazoa" id="XP_031788282"/>
    </source>
</evidence>
<dbReference type="InterPro" id="IPR008011">
    <property type="entry name" value="Complex1_LYR_dom"/>
</dbReference>
<dbReference type="PANTHER" id="PTHR13675">
    <property type="entry name" value="LYR MOTIF-CONTAINING PROTEIN 2"/>
    <property type="match status" value="1"/>
</dbReference>
<feature type="domain" description="Complex 1 LYR protein" evidence="7">
    <location>
        <begin position="17"/>
        <end position="74"/>
    </location>
</feature>
<evidence type="ECO:0000313" key="9">
    <source>
        <dbReference type="Proteomes" id="UP000002358"/>
    </source>
</evidence>
<keyword evidence="4" id="KW-0496">Mitochondrion</keyword>
<dbReference type="RefSeq" id="XP_031788282.1">
    <property type="nucleotide sequence ID" value="XM_031932422.2"/>
</dbReference>
<dbReference type="GO" id="GO:0005739">
    <property type="term" value="C:mitochondrion"/>
    <property type="evidence" value="ECO:0007669"/>
    <property type="project" value="UniProtKB-SubCell"/>
</dbReference>
<dbReference type="OrthoDB" id="74240at2759"/>
<accession>A0A7M7QN85</accession>
<dbReference type="Proteomes" id="UP000002358">
    <property type="component" value="Chromosome 5"/>
</dbReference>
<dbReference type="SMR" id="A0A7M7QN85"/>
<keyword evidence="9" id="KW-1185">Reference proteome</keyword>
<keyword evidence="3" id="KW-0809">Transit peptide</keyword>
<comment type="function">
    <text evidence="6">Involved in efficient integration of the N-module into mitochondrial respiratory chain complex I.</text>
</comment>
<evidence type="ECO:0000259" key="7">
    <source>
        <dbReference type="Pfam" id="PF05347"/>
    </source>
</evidence>
<evidence type="ECO:0000256" key="2">
    <source>
        <dbReference type="ARBA" id="ARBA00009508"/>
    </source>
</evidence>
<dbReference type="AlphaFoldDB" id="A0A7M7QN85"/>
<sequence>MKPLPPAMDLKQFMNSRQVLKLYRNILRTVKLIPDKTDREYMREWARSDFKTYKNVTDDLHIKALMDHGEKSLRELQKNLGRTQ</sequence>
<evidence type="ECO:0000256" key="5">
    <source>
        <dbReference type="ARBA" id="ARBA00026235"/>
    </source>
</evidence>
<dbReference type="PANTHER" id="PTHR13675:SF0">
    <property type="entry name" value="LYR MOTIF-CONTAINING PROTEIN 2"/>
    <property type="match status" value="1"/>
</dbReference>
<dbReference type="CDD" id="cd20262">
    <property type="entry name" value="Complex1_LYR_LYRM2"/>
    <property type="match status" value="1"/>
</dbReference>
<evidence type="ECO:0000256" key="3">
    <source>
        <dbReference type="ARBA" id="ARBA00022946"/>
    </source>
</evidence>
<dbReference type="FunCoup" id="A0A7M7QN85">
    <property type="interactions" value="471"/>
</dbReference>
<dbReference type="KEGG" id="nvi:100123282"/>
<reference evidence="8" key="1">
    <citation type="submission" date="2021-01" db="UniProtKB">
        <authorList>
            <consortium name="EnsemblMetazoa"/>
        </authorList>
    </citation>
    <scope>IDENTIFICATION</scope>
</reference>
<evidence type="ECO:0000256" key="4">
    <source>
        <dbReference type="ARBA" id="ARBA00023128"/>
    </source>
</evidence>
<dbReference type="InParanoid" id="A0A7M7QN85"/>
<name>A0A7M7QN85_NASVI</name>
<comment type="similarity">
    <text evidence="2">Belongs to the complex I LYR family.</text>
</comment>
<protein>
    <recommendedName>
        <fullName evidence="5">LYR motif-containing protein 2</fullName>
    </recommendedName>
</protein>
<proteinExistence type="inferred from homology"/>
<organism evidence="8 9">
    <name type="scientific">Nasonia vitripennis</name>
    <name type="common">Parasitic wasp</name>
    <dbReference type="NCBI Taxonomy" id="7425"/>
    <lineage>
        <taxon>Eukaryota</taxon>
        <taxon>Metazoa</taxon>
        <taxon>Ecdysozoa</taxon>
        <taxon>Arthropoda</taxon>
        <taxon>Hexapoda</taxon>
        <taxon>Insecta</taxon>
        <taxon>Pterygota</taxon>
        <taxon>Neoptera</taxon>
        <taxon>Endopterygota</taxon>
        <taxon>Hymenoptera</taxon>
        <taxon>Apocrita</taxon>
        <taxon>Proctotrupomorpha</taxon>
        <taxon>Chalcidoidea</taxon>
        <taxon>Pteromalidae</taxon>
        <taxon>Pteromalinae</taxon>
        <taxon>Nasonia</taxon>
    </lineage>
</organism>
<evidence type="ECO:0000256" key="1">
    <source>
        <dbReference type="ARBA" id="ARBA00004173"/>
    </source>
</evidence>
<dbReference type="GeneID" id="100123282"/>
<dbReference type="EnsemblMetazoa" id="XM_031932422">
    <property type="protein sequence ID" value="XP_031788282"/>
    <property type="gene ID" value="LOC100123282"/>
</dbReference>
<dbReference type="InterPro" id="IPR045293">
    <property type="entry name" value="Complex1_LYR_LYRM2"/>
</dbReference>
<dbReference type="Pfam" id="PF05347">
    <property type="entry name" value="Complex1_LYR"/>
    <property type="match status" value="1"/>
</dbReference>
<comment type="subcellular location">
    <subcellularLocation>
        <location evidence="1">Mitochondrion</location>
    </subcellularLocation>
</comment>